<dbReference type="Proteomes" id="UP000002051">
    <property type="component" value="Chromosome 6"/>
</dbReference>
<dbReference type="PaxDb" id="3880-AES76557"/>
<protein>
    <submittedName>
        <fullName evidence="2">GDSL-like lipase/acylhydrolase superfamily protein, putative</fullName>
    </submittedName>
</protein>
<keyword evidence="1" id="KW-0378">Hydrolase</keyword>
<dbReference type="AlphaFoldDB" id="G7KM36"/>
<reference evidence="2 4" key="1">
    <citation type="journal article" date="2011" name="Nature">
        <title>The Medicago genome provides insight into the evolution of rhizobial symbioses.</title>
        <authorList>
            <person name="Young N.D."/>
            <person name="Debelle F."/>
            <person name="Oldroyd G.E."/>
            <person name="Geurts R."/>
            <person name="Cannon S.B."/>
            <person name="Udvardi M.K."/>
            <person name="Benedito V.A."/>
            <person name="Mayer K.F."/>
            <person name="Gouzy J."/>
            <person name="Schoof H."/>
            <person name="Van de Peer Y."/>
            <person name="Proost S."/>
            <person name="Cook D.R."/>
            <person name="Meyers B.C."/>
            <person name="Spannagl M."/>
            <person name="Cheung F."/>
            <person name="De Mita S."/>
            <person name="Krishnakumar V."/>
            <person name="Gundlach H."/>
            <person name="Zhou S."/>
            <person name="Mudge J."/>
            <person name="Bharti A.K."/>
            <person name="Murray J.D."/>
            <person name="Naoumkina M.A."/>
            <person name="Rosen B."/>
            <person name="Silverstein K.A."/>
            <person name="Tang H."/>
            <person name="Rombauts S."/>
            <person name="Zhao P.X."/>
            <person name="Zhou P."/>
            <person name="Barbe V."/>
            <person name="Bardou P."/>
            <person name="Bechner M."/>
            <person name="Bellec A."/>
            <person name="Berger A."/>
            <person name="Berges H."/>
            <person name="Bidwell S."/>
            <person name="Bisseling T."/>
            <person name="Choisne N."/>
            <person name="Couloux A."/>
            <person name="Denny R."/>
            <person name="Deshpande S."/>
            <person name="Dai X."/>
            <person name="Doyle J.J."/>
            <person name="Dudez A.M."/>
            <person name="Farmer A.D."/>
            <person name="Fouteau S."/>
            <person name="Franken C."/>
            <person name="Gibelin C."/>
            <person name="Gish J."/>
            <person name="Goldstein S."/>
            <person name="Gonzalez A.J."/>
            <person name="Green P.J."/>
            <person name="Hallab A."/>
            <person name="Hartog M."/>
            <person name="Hua A."/>
            <person name="Humphray S.J."/>
            <person name="Jeong D.H."/>
            <person name="Jing Y."/>
            <person name="Jocker A."/>
            <person name="Kenton S.M."/>
            <person name="Kim D.J."/>
            <person name="Klee K."/>
            <person name="Lai H."/>
            <person name="Lang C."/>
            <person name="Lin S."/>
            <person name="Macmil S.L."/>
            <person name="Magdelenat G."/>
            <person name="Matthews L."/>
            <person name="McCorrison J."/>
            <person name="Monaghan E.L."/>
            <person name="Mun J.H."/>
            <person name="Najar F.Z."/>
            <person name="Nicholson C."/>
            <person name="Noirot C."/>
            <person name="O'Bleness M."/>
            <person name="Paule C.R."/>
            <person name="Poulain J."/>
            <person name="Prion F."/>
            <person name="Qin B."/>
            <person name="Qu C."/>
            <person name="Retzel E.F."/>
            <person name="Riddle C."/>
            <person name="Sallet E."/>
            <person name="Samain S."/>
            <person name="Samson N."/>
            <person name="Sanders I."/>
            <person name="Saurat O."/>
            <person name="Scarpelli C."/>
            <person name="Schiex T."/>
            <person name="Segurens B."/>
            <person name="Severin A.J."/>
            <person name="Sherrier D.J."/>
            <person name="Shi R."/>
            <person name="Sims S."/>
            <person name="Singer S.R."/>
            <person name="Sinharoy S."/>
            <person name="Sterck L."/>
            <person name="Viollet A."/>
            <person name="Wang B.B."/>
            <person name="Wang K."/>
            <person name="Wang M."/>
            <person name="Wang X."/>
            <person name="Warfsmann J."/>
            <person name="Weissenbach J."/>
            <person name="White D.D."/>
            <person name="White J.D."/>
            <person name="Wiley G.B."/>
            <person name="Wincker P."/>
            <person name="Xing Y."/>
            <person name="Yang L."/>
            <person name="Yao Z."/>
            <person name="Ying F."/>
            <person name="Zhai J."/>
            <person name="Zhou L."/>
            <person name="Zuber A."/>
            <person name="Denarie J."/>
            <person name="Dixon R.A."/>
            <person name="May G.D."/>
            <person name="Schwartz D.C."/>
            <person name="Rogers J."/>
            <person name="Quetier F."/>
            <person name="Town C.D."/>
            <person name="Roe B.A."/>
        </authorList>
    </citation>
    <scope>NUCLEOTIDE SEQUENCE [LARGE SCALE GENOMIC DNA]</scope>
    <source>
        <strain evidence="2">A17</strain>
        <strain evidence="3 4">cv. Jemalong A17</strain>
    </source>
</reference>
<dbReference type="PANTHER" id="PTHR45648">
    <property type="entry name" value="GDSL LIPASE/ACYLHYDROLASE FAMILY PROTEIN (AFU_ORTHOLOGUE AFUA_4G14700)"/>
    <property type="match status" value="1"/>
</dbReference>
<dbReference type="EMBL" id="CM001222">
    <property type="protein sequence ID" value="AES76557.1"/>
    <property type="molecule type" value="Genomic_DNA"/>
</dbReference>
<accession>G7KM36</accession>
<dbReference type="STRING" id="3880.G7KM36"/>
<reference evidence="3" key="3">
    <citation type="submission" date="2015-04" db="UniProtKB">
        <authorList>
            <consortium name="EnsemblPlants"/>
        </authorList>
    </citation>
    <scope>IDENTIFICATION</scope>
    <source>
        <strain evidence="3">cv. Jemalong A17</strain>
    </source>
</reference>
<dbReference type="OMA" id="RAHTPLY"/>
<reference evidence="2 4" key="2">
    <citation type="journal article" date="2014" name="BMC Genomics">
        <title>An improved genome release (version Mt4.0) for the model legume Medicago truncatula.</title>
        <authorList>
            <person name="Tang H."/>
            <person name="Krishnakumar V."/>
            <person name="Bidwell S."/>
            <person name="Rosen B."/>
            <person name="Chan A."/>
            <person name="Zhou S."/>
            <person name="Gentzbittel L."/>
            <person name="Childs K.L."/>
            <person name="Yandell M."/>
            <person name="Gundlach H."/>
            <person name="Mayer K.F."/>
            <person name="Schwartz D.C."/>
            <person name="Town C.D."/>
        </authorList>
    </citation>
    <scope>GENOME REANNOTATION</scope>
    <source>
        <strain evidence="2">A17</strain>
        <strain evidence="3 4">cv. Jemalong A17</strain>
    </source>
</reference>
<evidence type="ECO:0000256" key="1">
    <source>
        <dbReference type="ARBA" id="ARBA00022801"/>
    </source>
</evidence>
<dbReference type="HOGENOM" id="CLU_2310264_0_0_1"/>
<dbReference type="GO" id="GO:0016787">
    <property type="term" value="F:hydrolase activity"/>
    <property type="evidence" value="ECO:0007669"/>
    <property type="project" value="UniProtKB-KW"/>
</dbReference>
<dbReference type="InterPro" id="IPR036514">
    <property type="entry name" value="SGNH_hydro_sf"/>
</dbReference>
<name>G7KM36_MEDTR</name>
<evidence type="ECO:0000313" key="3">
    <source>
        <dbReference type="EnsemblPlants" id="AES76557"/>
    </source>
</evidence>
<dbReference type="PANTHER" id="PTHR45648:SF151">
    <property type="entry name" value="GDSL-LIKE LIPASE_ACYLHYDROLASE SUPERFAMILY PROTEIN"/>
    <property type="match status" value="1"/>
</dbReference>
<keyword evidence="4" id="KW-1185">Reference proteome</keyword>
<proteinExistence type="predicted"/>
<dbReference type="InterPro" id="IPR051058">
    <property type="entry name" value="GDSL_Est/Lipase"/>
</dbReference>
<organism evidence="2 4">
    <name type="scientific">Medicago truncatula</name>
    <name type="common">Barrel medic</name>
    <name type="synonym">Medicago tribuloides</name>
    <dbReference type="NCBI Taxonomy" id="3880"/>
    <lineage>
        <taxon>Eukaryota</taxon>
        <taxon>Viridiplantae</taxon>
        <taxon>Streptophyta</taxon>
        <taxon>Embryophyta</taxon>
        <taxon>Tracheophyta</taxon>
        <taxon>Spermatophyta</taxon>
        <taxon>Magnoliopsida</taxon>
        <taxon>eudicotyledons</taxon>
        <taxon>Gunneridae</taxon>
        <taxon>Pentapetalae</taxon>
        <taxon>rosids</taxon>
        <taxon>fabids</taxon>
        <taxon>Fabales</taxon>
        <taxon>Fabaceae</taxon>
        <taxon>Papilionoideae</taxon>
        <taxon>50 kb inversion clade</taxon>
        <taxon>NPAAA clade</taxon>
        <taxon>Hologalegina</taxon>
        <taxon>IRL clade</taxon>
        <taxon>Trifolieae</taxon>
        <taxon>Medicago</taxon>
    </lineage>
</organism>
<gene>
    <name evidence="2" type="ordered locus">MTR_6g081170</name>
</gene>
<dbReference type="Gene3D" id="3.40.50.1110">
    <property type="entry name" value="SGNH hydrolase"/>
    <property type="match status" value="1"/>
</dbReference>
<dbReference type="EnsemblPlants" id="AES76557">
    <property type="protein sequence ID" value="AES76557"/>
    <property type="gene ID" value="MTR_6g081170"/>
</dbReference>
<evidence type="ECO:0000313" key="2">
    <source>
        <dbReference type="EMBL" id="AES76557.1"/>
    </source>
</evidence>
<evidence type="ECO:0000313" key="4">
    <source>
        <dbReference type="Proteomes" id="UP000002051"/>
    </source>
</evidence>
<sequence length="100" mass="11114">MADNGNNHFLLITLRAHTPLYDINFPTHKLTERFSNGLNIHDIISGLEPNLPYLSPLLIGENFLVGANFASVGIVILNDTGYQSEDKTVSDMNQTLIILF</sequence>